<dbReference type="GO" id="GO:0009851">
    <property type="term" value="P:auxin biosynthetic process"/>
    <property type="evidence" value="ECO:0007669"/>
    <property type="project" value="UniProtKB-KW"/>
</dbReference>
<dbReference type="InterPro" id="IPR007818">
    <property type="entry name" value="SHI"/>
</dbReference>
<keyword evidence="3" id="KW-0217">Developmental protein</keyword>
<dbReference type="NCBIfam" id="TIGR01623">
    <property type="entry name" value="put_zinc_LRP1"/>
    <property type="match status" value="1"/>
</dbReference>
<dbReference type="AlphaFoldDB" id="A0AAN7MK72"/>
<feature type="region of interest" description="Disordered" evidence="11">
    <location>
        <begin position="194"/>
        <end position="224"/>
    </location>
</feature>
<organism evidence="12 13">
    <name type="scientific">Trapa natans</name>
    <name type="common">Water chestnut</name>
    <dbReference type="NCBI Taxonomy" id="22666"/>
    <lineage>
        <taxon>Eukaryota</taxon>
        <taxon>Viridiplantae</taxon>
        <taxon>Streptophyta</taxon>
        <taxon>Embryophyta</taxon>
        <taxon>Tracheophyta</taxon>
        <taxon>Spermatophyta</taxon>
        <taxon>Magnoliopsida</taxon>
        <taxon>eudicotyledons</taxon>
        <taxon>Gunneridae</taxon>
        <taxon>Pentapetalae</taxon>
        <taxon>rosids</taxon>
        <taxon>malvids</taxon>
        <taxon>Myrtales</taxon>
        <taxon>Lythraceae</taxon>
        <taxon>Trapa</taxon>
    </lineage>
</organism>
<evidence type="ECO:0000256" key="2">
    <source>
        <dbReference type="ARBA" id="ARBA00006911"/>
    </source>
</evidence>
<comment type="similarity">
    <text evidence="2">Belongs to the SHI protein family.</text>
</comment>
<evidence type="ECO:0000256" key="5">
    <source>
        <dbReference type="ARBA" id="ARBA00022833"/>
    </source>
</evidence>
<protein>
    <submittedName>
        <fullName evidence="12">Uncharacterized protein</fullName>
    </submittedName>
</protein>
<accession>A0AAN7MK72</accession>
<keyword evidence="10" id="KW-0927">Auxin signaling pathway</keyword>
<feature type="compositionally biased region" description="Basic and acidic residues" evidence="11">
    <location>
        <begin position="194"/>
        <end position="204"/>
    </location>
</feature>
<evidence type="ECO:0000256" key="11">
    <source>
        <dbReference type="SAM" id="MobiDB-lite"/>
    </source>
</evidence>
<gene>
    <name evidence="12" type="ORF">SAY86_029044</name>
</gene>
<dbReference type="PANTHER" id="PTHR31604">
    <property type="entry name" value="PROTEIN LATERAL ROOT PRIMORDIUM 1"/>
    <property type="match status" value="1"/>
</dbReference>
<dbReference type="GO" id="GO:0005634">
    <property type="term" value="C:nucleus"/>
    <property type="evidence" value="ECO:0007669"/>
    <property type="project" value="UniProtKB-SubCell"/>
</dbReference>
<feature type="region of interest" description="Disordered" evidence="11">
    <location>
        <begin position="13"/>
        <end position="36"/>
    </location>
</feature>
<evidence type="ECO:0000256" key="7">
    <source>
        <dbReference type="ARBA" id="ARBA00023125"/>
    </source>
</evidence>
<dbReference type="PANTHER" id="PTHR31604:SF58">
    <property type="entry name" value="PROTEIN SHI RELATED SEQUENCE 5-LIKE"/>
    <property type="match status" value="1"/>
</dbReference>
<evidence type="ECO:0000313" key="13">
    <source>
        <dbReference type="Proteomes" id="UP001346149"/>
    </source>
</evidence>
<evidence type="ECO:0000256" key="10">
    <source>
        <dbReference type="ARBA" id="ARBA00023294"/>
    </source>
</evidence>
<dbReference type="NCBIfam" id="TIGR01624">
    <property type="entry name" value="LRP1_Cterm"/>
    <property type="match status" value="1"/>
</dbReference>
<evidence type="ECO:0000256" key="1">
    <source>
        <dbReference type="ARBA" id="ARBA00004123"/>
    </source>
</evidence>
<dbReference type="GO" id="GO:0003700">
    <property type="term" value="F:DNA-binding transcription factor activity"/>
    <property type="evidence" value="ECO:0007669"/>
    <property type="project" value="InterPro"/>
</dbReference>
<evidence type="ECO:0000256" key="9">
    <source>
        <dbReference type="ARBA" id="ARBA00023242"/>
    </source>
</evidence>
<keyword evidence="4" id="KW-0479">Metal-binding</keyword>
<evidence type="ECO:0000256" key="8">
    <source>
        <dbReference type="ARBA" id="ARBA00023159"/>
    </source>
</evidence>
<keyword evidence="8" id="KW-0010">Activator</keyword>
<sequence>MAGWFYLGSSAQDHHHNGHLSKADEEDADVIIRPGGGGGGDRAAAVVYGSTNANTTTGNSKGFELWPLFYPSFGSGGVNINSGGSNNDTDHVGSGTRTAACATRLIDFSDESWRSSTSAGGTRQPQGGGGGLVGGINCQDCGNHAKKDCAHLRCRTCCKSRGFQCPTHVKSTWVPAAKRRERLQQQQQQLRLVEQPKRQKDNHHQQQQQLVTRPSSGLKDGQQLPAEVKSQAVFRCIRVSGMEDADEEFAYQASVIIAGHVFKGILYDHGLEHQYNTVGDGEGEGAGSGAQQFNLIAGGSSADQMSSPAATTSGNNPTMIDPSLYPAPLNDFMTGMQFFPQSRS</sequence>
<name>A0AAN7MK72_TRANT</name>
<keyword evidence="6" id="KW-0073">Auxin biosynthesis</keyword>
<evidence type="ECO:0000256" key="6">
    <source>
        <dbReference type="ARBA" id="ARBA00023070"/>
    </source>
</evidence>
<keyword evidence="9" id="KW-0539">Nucleus</keyword>
<dbReference type="Proteomes" id="UP001346149">
    <property type="component" value="Unassembled WGS sequence"/>
</dbReference>
<dbReference type="Pfam" id="PF05142">
    <property type="entry name" value="DUF702"/>
    <property type="match status" value="1"/>
</dbReference>
<dbReference type="GO" id="GO:0046872">
    <property type="term" value="F:metal ion binding"/>
    <property type="evidence" value="ECO:0007669"/>
    <property type="project" value="UniProtKB-KW"/>
</dbReference>
<proteinExistence type="inferred from homology"/>
<keyword evidence="7" id="KW-0238">DNA-binding</keyword>
<evidence type="ECO:0000256" key="3">
    <source>
        <dbReference type="ARBA" id="ARBA00022473"/>
    </source>
</evidence>
<reference evidence="12 13" key="1">
    <citation type="journal article" date="2023" name="Hortic Res">
        <title>Pangenome of water caltrop reveals structural variations and asymmetric subgenome divergence after allopolyploidization.</title>
        <authorList>
            <person name="Zhang X."/>
            <person name="Chen Y."/>
            <person name="Wang L."/>
            <person name="Yuan Y."/>
            <person name="Fang M."/>
            <person name="Shi L."/>
            <person name="Lu R."/>
            <person name="Comes H.P."/>
            <person name="Ma Y."/>
            <person name="Chen Y."/>
            <person name="Huang G."/>
            <person name="Zhou Y."/>
            <person name="Zheng Z."/>
            <person name="Qiu Y."/>
        </authorList>
    </citation>
    <scope>NUCLEOTIDE SEQUENCE [LARGE SCALE GENOMIC DNA]</scope>
    <source>
        <strain evidence="12">F231</strain>
    </source>
</reference>
<comment type="caution">
    <text evidence="12">The sequence shown here is derived from an EMBL/GenBank/DDBJ whole genome shotgun (WGS) entry which is preliminary data.</text>
</comment>
<keyword evidence="13" id="KW-1185">Reference proteome</keyword>
<dbReference type="EMBL" id="JAXQNO010000006">
    <property type="protein sequence ID" value="KAK4796718.1"/>
    <property type="molecule type" value="Genomic_DNA"/>
</dbReference>
<dbReference type="InterPro" id="IPR006510">
    <property type="entry name" value="Znf_LRP1"/>
</dbReference>
<dbReference type="InterPro" id="IPR006511">
    <property type="entry name" value="SHI_C"/>
</dbReference>
<comment type="subcellular location">
    <subcellularLocation>
        <location evidence="1">Nucleus</location>
    </subcellularLocation>
</comment>
<evidence type="ECO:0000256" key="4">
    <source>
        <dbReference type="ARBA" id="ARBA00022723"/>
    </source>
</evidence>
<dbReference type="GO" id="GO:0009734">
    <property type="term" value="P:auxin-activated signaling pathway"/>
    <property type="evidence" value="ECO:0007669"/>
    <property type="project" value="UniProtKB-KW"/>
</dbReference>
<keyword evidence="5" id="KW-0862">Zinc</keyword>
<dbReference type="GO" id="GO:0045893">
    <property type="term" value="P:positive regulation of DNA-templated transcription"/>
    <property type="evidence" value="ECO:0007669"/>
    <property type="project" value="TreeGrafter"/>
</dbReference>
<dbReference type="GO" id="GO:0003677">
    <property type="term" value="F:DNA binding"/>
    <property type="evidence" value="ECO:0007669"/>
    <property type="project" value="UniProtKB-KW"/>
</dbReference>
<evidence type="ECO:0000313" key="12">
    <source>
        <dbReference type="EMBL" id="KAK4796718.1"/>
    </source>
</evidence>